<protein>
    <submittedName>
        <fullName evidence="2">Uncharacterized protein</fullName>
    </submittedName>
</protein>
<evidence type="ECO:0000313" key="3">
    <source>
        <dbReference type="Proteomes" id="UP000230002"/>
    </source>
</evidence>
<organism evidence="2 3">
    <name type="scientific">Ganoderma sinense ZZ0214-1</name>
    <dbReference type="NCBI Taxonomy" id="1077348"/>
    <lineage>
        <taxon>Eukaryota</taxon>
        <taxon>Fungi</taxon>
        <taxon>Dikarya</taxon>
        <taxon>Basidiomycota</taxon>
        <taxon>Agaricomycotina</taxon>
        <taxon>Agaricomycetes</taxon>
        <taxon>Polyporales</taxon>
        <taxon>Polyporaceae</taxon>
        <taxon>Ganoderma</taxon>
    </lineage>
</organism>
<gene>
    <name evidence="2" type="ORF">GSI_13627</name>
</gene>
<comment type="caution">
    <text evidence="2">The sequence shown here is derived from an EMBL/GenBank/DDBJ whole genome shotgun (WGS) entry which is preliminary data.</text>
</comment>
<feature type="region of interest" description="Disordered" evidence="1">
    <location>
        <begin position="1"/>
        <end position="63"/>
    </location>
</feature>
<name>A0A2G8RQT5_9APHY</name>
<evidence type="ECO:0000256" key="1">
    <source>
        <dbReference type="SAM" id="MobiDB-lite"/>
    </source>
</evidence>
<feature type="compositionally biased region" description="Basic and acidic residues" evidence="1">
    <location>
        <begin position="15"/>
        <end position="36"/>
    </location>
</feature>
<dbReference type="AlphaFoldDB" id="A0A2G8RQT5"/>
<dbReference type="STRING" id="1077348.A0A2G8RQT5"/>
<keyword evidence="3" id="KW-1185">Reference proteome</keyword>
<dbReference type="EMBL" id="AYKW01000067">
    <property type="protein sequence ID" value="PIL23876.1"/>
    <property type="molecule type" value="Genomic_DNA"/>
</dbReference>
<evidence type="ECO:0000313" key="2">
    <source>
        <dbReference type="EMBL" id="PIL23876.1"/>
    </source>
</evidence>
<sequence length="363" mass="38983">MTTRERGMMGSGETEMLRGSDNGLDRGMRIGKDAKGNGHVSGKRIESDKSASGRGSGTKTGDMVATGRVKLSLNANGCRECRGRRLVAWLPEQSPAPSRVRSPAPVSPARRAPATALPAASRAGSPLYKATILSPSLATLLVHVGIRRLETMTGTEGNHLSVGAAALTALGVKSFDKFCRFPCGQSPSYPYLHVPSSAICCTLTEIEGPHTLVGDLVRRLPVLATTITSRHLTGALLRAFKRVQIFLPSLIGFVAAQVVKQGSKKPLHLFLHPLLPPLRLNQECLFRSSLRTRQSQASPPISKLTMHVENEYLKIAKNTRKALNDLMIADIDLKNAESRRAVSSAQLEKARAGKLGIDFIAGS</sequence>
<dbReference type="Proteomes" id="UP000230002">
    <property type="component" value="Unassembled WGS sequence"/>
</dbReference>
<reference evidence="2 3" key="1">
    <citation type="journal article" date="2015" name="Sci. Rep.">
        <title>Chromosome-level genome map provides insights into diverse defense mechanisms in the medicinal fungus Ganoderma sinense.</title>
        <authorList>
            <person name="Zhu Y."/>
            <person name="Xu J."/>
            <person name="Sun C."/>
            <person name="Zhou S."/>
            <person name="Xu H."/>
            <person name="Nelson D.R."/>
            <person name="Qian J."/>
            <person name="Song J."/>
            <person name="Luo H."/>
            <person name="Xiang L."/>
            <person name="Li Y."/>
            <person name="Xu Z."/>
            <person name="Ji A."/>
            <person name="Wang L."/>
            <person name="Lu S."/>
            <person name="Hayward A."/>
            <person name="Sun W."/>
            <person name="Li X."/>
            <person name="Schwartz D.C."/>
            <person name="Wang Y."/>
            <person name="Chen S."/>
        </authorList>
    </citation>
    <scope>NUCLEOTIDE SEQUENCE [LARGE SCALE GENOMIC DNA]</scope>
    <source>
        <strain evidence="2 3">ZZ0214-1</strain>
    </source>
</reference>
<feature type="region of interest" description="Disordered" evidence="1">
    <location>
        <begin position="93"/>
        <end position="117"/>
    </location>
</feature>
<feature type="compositionally biased region" description="Low complexity" evidence="1">
    <location>
        <begin position="95"/>
        <end position="117"/>
    </location>
</feature>
<proteinExistence type="predicted"/>
<accession>A0A2G8RQT5</accession>
<dbReference type="OrthoDB" id="3269397at2759"/>